<evidence type="ECO:0000256" key="3">
    <source>
        <dbReference type="ARBA" id="ARBA00005517"/>
    </source>
</evidence>
<comment type="cofactor">
    <cofactor evidence="1 12">
        <name>pyridoxal 5'-phosphate</name>
        <dbReference type="ChEBI" id="CHEBI:597326"/>
    </cofactor>
</comment>
<sequence>MQFYNLKHPTEKVSFSQAVRQGLGKDQGLFFPESVPHIDDLEGLLSLPLVERSCKILAPFVGEELSPEQLKDIVTQAFNFPALVQPISENCSVLELFHGPTLAFKDFGGRFMAQCLQAFTRQSNEKITILTATSGDTGAAVAHAFYGLENINVVILYPQGKISLLQEKMFTTLGGNISTLAVNGSFDDCQQLVKDCFDDQGLNQAIGLNSANSINISRLLAQICYYFEAAAQLYRQRGKIDDLVFSVPSGNFGNLTAGLLAKAMGLPIKRFIAATNANDTVPRYLQSGNWQPNPTVATMSNAMDVSRPNNWPRVEHLLTTGLVDEQCLTAQMIDEEQTQMTLLKLNSLGYISEPHACVAYRALQQSLEAGEFGVFLGTAHPAKFKETVESVLGQPLALPKELADCASEKILSLPLDNDFSQLRTLLLGNYASPLPNEAVC</sequence>
<proteinExistence type="inferred from homology"/>
<keyword evidence="6" id="KW-0028">Amino-acid biosynthesis</keyword>
<evidence type="ECO:0000313" key="15">
    <source>
        <dbReference type="EMBL" id="TKB46900.1"/>
    </source>
</evidence>
<dbReference type="EMBL" id="SWDB01000005">
    <property type="protein sequence ID" value="TKB46900.1"/>
    <property type="molecule type" value="Genomic_DNA"/>
</dbReference>
<dbReference type="InterPro" id="IPR001926">
    <property type="entry name" value="TrpB-like_PALP"/>
</dbReference>
<reference evidence="15 16" key="1">
    <citation type="submission" date="2019-04" db="EMBL/GenBank/DDBJ databases">
        <title>Thalassotalea guangxiensis sp. nov., isolated from sediment of the coastal wetland.</title>
        <authorList>
            <person name="Zheng S."/>
            <person name="Zhang D."/>
        </authorList>
    </citation>
    <scope>NUCLEOTIDE SEQUENCE [LARGE SCALE GENOMIC DNA]</scope>
    <source>
        <strain evidence="15 16">ZS-4</strain>
    </source>
</reference>
<dbReference type="SUPFAM" id="SSF53686">
    <property type="entry name" value="Tryptophan synthase beta subunit-like PLP-dependent enzymes"/>
    <property type="match status" value="1"/>
</dbReference>
<feature type="domain" description="Tryptophan synthase beta chain-like PALP" evidence="13">
    <location>
        <begin position="94"/>
        <end position="372"/>
    </location>
</feature>
<dbReference type="GO" id="GO:0004795">
    <property type="term" value="F:threonine synthase activity"/>
    <property type="evidence" value="ECO:0007669"/>
    <property type="project" value="UniProtKB-UniRule"/>
</dbReference>
<dbReference type="FunFam" id="3.40.50.1100:FF:000022">
    <property type="entry name" value="Threonine synthase"/>
    <property type="match status" value="1"/>
</dbReference>
<evidence type="ECO:0000256" key="6">
    <source>
        <dbReference type="ARBA" id="ARBA00022605"/>
    </source>
</evidence>
<comment type="pathway">
    <text evidence="2">Amino-acid biosynthesis; L-threonine biosynthesis; L-threonine from L-aspartate: step 5/5.</text>
</comment>
<evidence type="ECO:0000256" key="7">
    <source>
        <dbReference type="ARBA" id="ARBA00022697"/>
    </source>
</evidence>
<keyword evidence="7" id="KW-0791">Threonine biosynthesis</keyword>
<comment type="caution">
    <text evidence="15">The sequence shown here is derived from an EMBL/GenBank/DDBJ whole genome shotgun (WGS) entry which is preliminary data.</text>
</comment>
<dbReference type="InterPro" id="IPR051166">
    <property type="entry name" value="Threonine_Synthase"/>
</dbReference>
<dbReference type="InterPro" id="IPR029144">
    <property type="entry name" value="Thr_synth_N"/>
</dbReference>
<dbReference type="GO" id="GO:0009088">
    <property type="term" value="P:threonine biosynthetic process"/>
    <property type="evidence" value="ECO:0007669"/>
    <property type="project" value="UniProtKB-UniRule"/>
</dbReference>
<evidence type="ECO:0000256" key="2">
    <source>
        <dbReference type="ARBA" id="ARBA00004979"/>
    </source>
</evidence>
<evidence type="ECO:0000256" key="4">
    <source>
        <dbReference type="ARBA" id="ARBA00013028"/>
    </source>
</evidence>
<dbReference type="Gene3D" id="3.40.50.1100">
    <property type="match status" value="2"/>
</dbReference>
<gene>
    <name evidence="15" type="primary">thrC</name>
    <name evidence="15" type="ORF">E8M12_02865</name>
</gene>
<evidence type="ECO:0000256" key="8">
    <source>
        <dbReference type="ARBA" id="ARBA00022898"/>
    </source>
</evidence>
<dbReference type="InterPro" id="IPR004450">
    <property type="entry name" value="Thr_synthase-like"/>
</dbReference>
<accession>A0A4U1B9W7</accession>
<organism evidence="15 16">
    <name type="scientific">Thalassotalea mangrovi</name>
    <dbReference type="NCBI Taxonomy" id="2572245"/>
    <lineage>
        <taxon>Bacteria</taxon>
        <taxon>Pseudomonadati</taxon>
        <taxon>Pseudomonadota</taxon>
        <taxon>Gammaproteobacteria</taxon>
        <taxon>Alteromonadales</taxon>
        <taxon>Colwelliaceae</taxon>
        <taxon>Thalassotalea</taxon>
    </lineage>
</organism>
<evidence type="ECO:0000256" key="12">
    <source>
        <dbReference type="PIRSR" id="PIRSR604450-51"/>
    </source>
</evidence>
<dbReference type="PANTHER" id="PTHR42690">
    <property type="entry name" value="THREONINE SYNTHASE FAMILY MEMBER"/>
    <property type="match status" value="1"/>
</dbReference>
<dbReference type="AlphaFoldDB" id="A0A4U1B9W7"/>
<evidence type="ECO:0000256" key="9">
    <source>
        <dbReference type="ARBA" id="ARBA00023239"/>
    </source>
</evidence>
<comment type="similarity">
    <text evidence="3">Belongs to the threonine synthase family.</text>
</comment>
<dbReference type="PROSITE" id="PS00165">
    <property type="entry name" value="DEHYDRATASE_SER_THR"/>
    <property type="match status" value="1"/>
</dbReference>
<evidence type="ECO:0000259" key="14">
    <source>
        <dbReference type="Pfam" id="PF14821"/>
    </source>
</evidence>
<evidence type="ECO:0000256" key="1">
    <source>
        <dbReference type="ARBA" id="ARBA00001933"/>
    </source>
</evidence>
<dbReference type="OrthoDB" id="9763107at2"/>
<protein>
    <recommendedName>
        <fullName evidence="5 11">Threonine synthase</fullName>
        <ecNumber evidence="4 11">4.2.3.1</ecNumber>
    </recommendedName>
</protein>
<evidence type="ECO:0000256" key="10">
    <source>
        <dbReference type="ARBA" id="ARBA00049144"/>
    </source>
</evidence>
<dbReference type="NCBIfam" id="TIGR00260">
    <property type="entry name" value="thrC"/>
    <property type="match status" value="1"/>
</dbReference>
<dbReference type="UniPathway" id="UPA00050">
    <property type="reaction ID" value="UER00065"/>
</dbReference>
<dbReference type="Proteomes" id="UP000307999">
    <property type="component" value="Unassembled WGS sequence"/>
</dbReference>
<keyword evidence="8 12" id="KW-0663">Pyridoxal phosphate</keyword>
<dbReference type="PANTHER" id="PTHR42690:SF1">
    <property type="entry name" value="THREONINE SYNTHASE-LIKE 2"/>
    <property type="match status" value="1"/>
</dbReference>
<dbReference type="RefSeq" id="WP_136734579.1">
    <property type="nucleotide sequence ID" value="NZ_SWDB01000005.1"/>
</dbReference>
<evidence type="ECO:0000256" key="5">
    <source>
        <dbReference type="ARBA" id="ARBA00018679"/>
    </source>
</evidence>
<dbReference type="InterPro" id="IPR000634">
    <property type="entry name" value="Ser/Thr_deHydtase_PyrdxlP-BS"/>
</dbReference>
<name>A0A4U1B9W7_9GAMM</name>
<feature type="domain" description="Threonine synthase N-terminal" evidence="14">
    <location>
        <begin position="10"/>
        <end position="78"/>
    </location>
</feature>
<dbReference type="EC" id="4.2.3.1" evidence="4 11"/>
<dbReference type="Gene3D" id="3.90.1380.10">
    <property type="entry name" value="Threonine synthase, N-terminal domain"/>
    <property type="match status" value="1"/>
</dbReference>
<dbReference type="Pfam" id="PF00291">
    <property type="entry name" value="PALP"/>
    <property type="match status" value="1"/>
</dbReference>
<feature type="modified residue" description="N6-(pyridoxal phosphate)lysine" evidence="12">
    <location>
        <position position="105"/>
    </location>
</feature>
<dbReference type="Pfam" id="PF14821">
    <property type="entry name" value="Thr_synth_N"/>
    <property type="match status" value="1"/>
</dbReference>
<dbReference type="GO" id="GO:0030170">
    <property type="term" value="F:pyridoxal phosphate binding"/>
    <property type="evidence" value="ECO:0007669"/>
    <property type="project" value="InterPro"/>
</dbReference>
<comment type="catalytic activity">
    <reaction evidence="10">
        <text>O-phospho-L-homoserine + H2O = L-threonine + phosphate</text>
        <dbReference type="Rhea" id="RHEA:10840"/>
        <dbReference type="ChEBI" id="CHEBI:15377"/>
        <dbReference type="ChEBI" id="CHEBI:43474"/>
        <dbReference type="ChEBI" id="CHEBI:57590"/>
        <dbReference type="ChEBI" id="CHEBI:57926"/>
        <dbReference type="EC" id="4.2.3.1"/>
    </reaction>
</comment>
<evidence type="ECO:0000259" key="13">
    <source>
        <dbReference type="Pfam" id="PF00291"/>
    </source>
</evidence>
<evidence type="ECO:0000313" key="16">
    <source>
        <dbReference type="Proteomes" id="UP000307999"/>
    </source>
</evidence>
<dbReference type="InterPro" id="IPR037158">
    <property type="entry name" value="Thr_synth_N_sf"/>
</dbReference>
<keyword evidence="16" id="KW-1185">Reference proteome</keyword>
<dbReference type="InterPro" id="IPR036052">
    <property type="entry name" value="TrpB-like_PALP_sf"/>
</dbReference>
<evidence type="ECO:0000256" key="11">
    <source>
        <dbReference type="NCBIfam" id="TIGR00260"/>
    </source>
</evidence>
<keyword evidence="9 15" id="KW-0456">Lyase</keyword>